<dbReference type="InterPro" id="IPR000281">
    <property type="entry name" value="HTH_RpiR"/>
</dbReference>
<dbReference type="InterPro" id="IPR047640">
    <property type="entry name" value="RpiR-like"/>
</dbReference>
<comment type="caution">
    <text evidence="2">The sequence shown here is derived from an EMBL/GenBank/DDBJ whole genome shotgun (WGS) entry which is preliminary data.</text>
</comment>
<evidence type="ECO:0000313" key="2">
    <source>
        <dbReference type="EMBL" id="KRO25080.1"/>
    </source>
</evidence>
<dbReference type="SUPFAM" id="SSF53697">
    <property type="entry name" value="SIS domain"/>
    <property type="match status" value="1"/>
</dbReference>
<proteinExistence type="predicted"/>
<dbReference type="InterPro" id="IPR001347">
    <property type="entry name" value="SIS_dom"/>
</dbReference>
<dbReference type="Pfam" id="PF01418">
    <property type="entry name" value="HTH_6"/>
    <property type="match status" value="1"/>
</dbReference>
<dbReference type="GO" id="GO:0097367">
    <property type="term" value="F:carbohydrate derivative binding"/>
    <property type="evidence" value="ECO:0007669"/>
    <property type="project" value="InterPro"/>
</dbReference>
<accession>A0A0R2NH18</accession>
<sequence>MFVCLTLKLGHLMGGLTMPKIFQVERIFKNTDLTPAEKKLLTDILEDPNAVQQNGIRTLAKRHFTSPSAIERLAKRLGFSGYSEMIYHAKKQDTETSVINETTLSHLSNVNHTILRSRLQKYLAPETCIYLYGEGFNTFISGYFYRKLLVNHYDATQLNGLDIPFVYTGERPLTLIVLSRSGENFACLQKIDQAKQANGHVISFTANISSTVAKRSDLPIEIRDGRPDDSANVEYTTFYGDTLNAFEQLIVLANRVQSEA</sequence>
<gene>
    <name evidence="2" type="ORF">DY78_GL001437</name>
</gene>
<dbReference type="PANTHER" id="PTHR30514">
    <property type="entry name" value="GLUCOKINASE"/>
    <property type="match status" value="1"/>
</dbReference>
<dbReference type="EMBL" id="AYGX02000155">
    <property type="protein sequence ID" value="KRO25080.1"/>
    <property type="molecule type" value="Genomic_DNA"/>
</dbReference>
<organism evidence="2 3">
    <name type="scientific">Lactiplantibacillus fabifermentans DSM 21115</name>
    <dbReference type="NCBI Taxonomy" id="1413187"/>
    <lineage>
        <taxon>Bacteria</taxon>
        <taxon>Bacillati</taxon>
        <taxon>Bacillota</taxon>
        <taxon>Bacilli</taxon>
        <taxon>Lactobacillales</taxon>
        <taxon>Lactobacillaceae</taxon>
        <taxon>Lactiplantibacillus</taxon>
    </lineage>
</organism>
<dbReference type="GO" id="GO:0003677">
    <property type="term" value="F:DNA binding"/>
    <property type="evidence" value="ECO:0007669"/>
    <property type="project" value="InterPro"/>
</dbReference>
<dbReference type="GO" id="GO:1901135">
    <property type="term" value="P:carbohydrate derivative metabolic process"/>
    <property type="evidence" value="ECO:0007669"/>
    <property type="project" value="InterPro"/>
</dbReference>
<dbReference type="Gene3D" id="1.10.10.10">
    <property type="entry name" value="Winged helix-like DNA-binding domain superfamily/Winged helix DNA-binding domain"/>
    <property type="match status" value="1"/>
</dbReference>
<dbReference type="SUPFAM" id="SSF46689">
    <property type="entry name" value="Homeodomain-like"/>
    <property type="match status" value="1"/>
</dbReference>
<protein>
    <recommendedName>
        <fullName evidence="1">HTH rpiR-type domain-containing protein</fullName>
    </recommendedName>
</protein>
<dbReference type="InterPro" id="IPR046348">
    <property type="entry name" value="SIS_dom_sf"/>
</dbReference>
<evidence type="ECO:0000259" key="1">
    <source>
        <dbReference type="PROSITE" id="PS51071"/>
    </source>
</evidence>
<dbReference type="Gene3D" id="3.40.50.10490">
    <property type="entry name" value="Glucose-6-phosphate isomerase like protein, domain 1"/>
    <property type="match status" value="1"/>
</dbReference>
<dbReference type="PANTHER" id="PTHR30514:SF21">
    <property type="entry name" value="RPIR-FAMILY TRANSCRIPTIONAL REGULATOR"/>
    <property type="match status" value="1"/>
</dbReference>
<dbReference type="GO" id="GO:0003700">
    <property type="term" value="F:DNA-binding transcription factor activity"/>
    <property type="evidence" value="ECO:0007669"/>
    <property type="project" value="InterPro"/>
</dbReference>
<feature type="domain" description="HTH rpiR-type" evidence="1">
    <location>
        <begin position="20"/>
        <end position="96"/>
    </location>
</feature>
<dbReference type="Pfam" id="PF01380">
    <property type="entry name" value="SIS"/>
    <property type="match status" value="1"/>
</dbReference>
<dbReference type="InterPro" id="IPR009057">
    <property type="entry name" value="Homeodomain-like_sf"/>
</dbReference>
<dbReference type="PROSITE" id="PS51071">
    <property type="entry name" value="HTH_RPIR"/>
    <property type="match status" value="1"/>
</dbReference>
<evidence type="ECO:0000313" key="3">
    <source>
        <dbReference type="Proteomes" id="UP000050920"/>
    </source>
</evidence>
<reference evidence="2 3" key="1">
    <citation type="journal article" date="2015" name="Genome Announc.">
        <title>Expanding the biotechnology potential of lactobacilli through comparative genomics of 213 strains and associated genera.</title>
        <authorList>
            <person name="Sun Z."/>
            <person name="Harris H.M."/>
            <person name="McCann A."/>
            <person name="Guo C."/>
            <person name="Argimon S."/>
            <person name="Zhang W."/>
            <person name="Yang X."/>
            <person name="Jeffery I.B."/>
            <person name="Cooney J.C."/>
            <person name="Kagawa T.F."/>
            <person name="Liu W."/>
            <person name="Song Y."/>
            <person name="Salvetti E."/>
            <person name="Wrobel A."/>
            <person name="Rasinkangas P."/>
            <person name="Parkhill J."/>
            <person name="Rea M.C."/>
            <person name="O'Sullivan O."/>
            <person name="Ritari J."/>
            <person name="Douillard F.P."/>
            <person name="Paul Ross R."/>
            <person name="Yang R."/>
            <person name="Briner A.E."/>
            <person name="Felis G.E."/>
            <person name="de Vos W.M."/>
            <person name="Barrangou R."/>
            <person name="Klaenhammer T.R."/>
            <person name="Caufield P.W."/>
            <person name="Cui Y."/>
            <person name="Zhang H."/>
            <person name="O'Toole P.W."/>
        </authorList>
    </citation>
    <scope>NUCLEOTIDE SEQUENCE [LARGE SCALE GENOMIC DNA]</scope>
    <source>
        <strain evidence="2 3">DSM 21115</strain>
    </source>
</reference>
<dbReference type="InterPro" id="IPR036388">
    <property type="entry name" value="WH-like_DNA-bd_sf"/>
</dbReference>
<dbReference type="Proteomes" id="UP000050920">
    <property type="component" value="Unassembled WGS sequence"/>
</dbReference>
<keyword evidence="3" id="KW-1185">Reference proteome</keyword>
<dbReference type="AlphaFoldDB" id="A0A0R2NH18"/>
<name>A0A0R2NH18_9LACO</name>